<evidence type="ECO:0000313" key="4">
    <source>
        <dbReference type="Proteomes" id="UP001447188"/>
    </source>
</evidence>
<gene>
    <name evidence="3" type="primary">rtf2</name>
    <name evidence="3" type="ORF">Q9L58_004779</name>
</gene>
<comment type="caution">
    <text evidence="3">The sequence shown here is derived from an EMBL/GenBank/DDBJ whole genome shotgun (WGS) entry which is preliminary data.</text>
</comment>
<protein>
    <submittedName>
        <fullName evidence="3">Replication termination factor 2</fullName>
    </submittedName>
</protein>
<comment type="similarity">
    <text evidence="1">Belongs to the rtf2 family.</text>
</comment>
<dbReference type="InterPro" id="IPR027799">
    <property type="entry name" value="Rtf2_RING-finger"/>
</dbReference>
<dbReference type="InterPro" id="IPR013083">
    <property type="entry name" value="Znf_RING/FYVE/PHD"/>
</dbReference>
<name>A0ABR3GK32_9PEZI</name>
<keyword evidence="4" id="KW-1185">Reference proteome</keyword>
<dbReference type="InterPro" id="IPR006735">
    <property type="entry name" value="Rtf2"/>
</dbReference>
<feature type="region of interest" description="Disordered" evidence="2">
    <location>
        <begin position="1"/>
        <end position="35"/>
    </location>
</feature>
<dbReference type="CDD" id="cd16653">
    <property type="entry name" value="RING-like_Rtf2"/>
    <property type="match status" value="1"/>
</dbReference>
<dbReference type="EMBL" id="JBBBZM010000054">
    <property type="protein sequence ID" value="KAL0636218.1"/>
    <property type="molecule type" value="Genomic_DNA"/>
</dbReference>
<feature type="region of interest" description="Disordered" evidence="2">
    <location>
        <begin position="195"/>
        <end position="227"/>
    </location>
</feature>
<dbReference type="PANTHER" id="PTHR12775:SF0">
    <property type="entry name" value="REPLICATION TERMINATION FACTOR 2"/>
    <property type="match status" value="1"/>
</dbReference>
<dbReference type="Proteomes" id="UP001447188">
    <property type="component" value="Unassembled WGS sequence"/>
</dbReference>
<accession>A0ABR3GK32</accession>
<sequence>MGNDGGSIPTRRELVKPPTRRATHSQLRDSNAQTQEYQWTTCPLSKRPLTSPIVSDSSGRLYNKDSILEWLLSGTEAFGDGEGVIGGRVKSLKDVLEVKFELVKDNGEKREEKWTCPISRKELGPGIRSVYLVPCGHAFSESAVKEVGGSDGVCLQCNTPYEPENAIPINPVTAADIEKLKTRITALTEKGLGHTLKKLSGDKTKKRRKEKKNGEEGASKKNVAGISNATTANLTTKVLEDEKMRSKRRKVEMSDNLKTLFSAKGENDILGRNDFMSRGYTIPGRK</sequence>
<proteinExistence type="inferred from homology"/>
<dbReference type="SUPFAM" id="SSF57850">
    <property type="entry name" value="RING/U-box"/>
    <property type="match status" value="2"/>
</dbReference>
<organism evidence="3 4">
    <name type="scientific">Discina gigas</name>
    <dbReference type="NCBI Taxonomy" id="1032678"/>
    <lineage>
        <taxon>Eukaryota</taxon>
        <taxon>Fungi</taxon>
        <taxon>Dikarya</taxon>
        <taxon>Ascomycota</taxon>
        <taxon>Pezizomycotina</taxon>
        <taxon>Pezizomycetes</taxon>
        <taxon>Pezizales</taxon>
        <taxon>Discinaceae</taxon>
        <taxon>Discina</taxon>
    </lineage>
</organism>
<evidence type="ECO:0000256" key="2">
    <source>
        <dbReference type="SAM" id="MobiDB-lite"/>
    </source>
</evidence>
<evidence type="ECO:0000313" key="3">
    <source>
        <dbReference type="EMBL" id="KAL0636218.1"/>
    </source>
</evidence>
<dbReference type="PANTHER" id="PTHR12775">
    <property type="entry name" value="PROTEIN C20ORF43 HOMOLOG"/>
    <property type="match status" value="1"/>
</dbReference>
<reference evidence="3 4" key="1">
    <citation type="submission" date="2024-02" db="EMBL/GenBank/DDBJ databases">
        <title>Discinaceae phylogenomics.</title>
        <authorList>
            <person name="Dirks A.C."/>
            <person name="James T.Y."/>
        </authorList>
    </citation>
    <scope>NUCLEOTIDE SEQUENCE [LARGE SCALE GENOMIC DNA]</scope>
    <source>
        <strain evidence="3 4">ACD0624</strain>
    </source>
</reference>
<dbReference type="Gene3D" id="3.30.40.10">
    <property type="entry name" value="Zinc/RING finger domain, C3HC4 (zinc finger)"/>
    <property type="match status" value="1"/>
</dbReference>
<dbReference type="Pfam" id="PF04641">
    <property type="entry name" value="Rtf2"/>
    <property type="match status" value="1"/>
</dbReference>
<evidence type="ECO:0000256" key="1">
    <source>
        <dbReference type="ARBA" id="ARBA00009885"/>
    </source>
</evidence>
<feature type="compositionally biased region" description="Polar residues" evidence="2">
    <location>
        <begin position="24"/>
        <end position="35"/>
    </location>
</feature>